<keyword evidence="2" id="KW-1185">Reference proteome</keyword>
<dbReference type="InterPro" id="IPR043502">
    <property type="entry name" value="DNA/RNA_pol_sf"/>
</dbReference>
<dbReference type="PANTHER" id="PTHR33332">
    <property type="entry name" value="REVERSE TRANSCRIPTASE DOMAIN-CONTAINING PROTEIN"/>
    <property type="match status" value="1"/>
</dbReference>
<proteinExistence type="predicted"/>
<dbReference type="InterPro" id="IPR000477">
    <property type="entry name" value="RT_dom"/>
</dbReference>
<dbReference type="EMBL" id="UZAL01036195">
    <property type="protein sequence ID" value="VDP69297.1"/>
    <property type="molecule type" value="Genomic_DNA"/>
</dbReference>
<sequence>MLYDQITPRPNVWIANISAIWECAAKTGGFVDTSLSVEEAWSVFKVFSIGGEERPTIHRDRDGSLMDPVVIEKGTVLRLLQHLKPDKSSGPDDLSKAFDKVTHSGRKFKLERFGIHYTVVDWISNFFHDRRQRVRVNGALSSWVPVKSGVPQGTILVPLLSLLHVSGFPTIAKSSVLLFADDIKIWRPIHSMSDRMVLKDDLNSLVAWMNGWSLKVNPNKRAVM</sequence>
<evidence type="ECO:0000313" key="1">
    <source>
        <dbReference type="EMBL" id="VDP69297.1"/>
    </source>
</evidence>
<dbReference type="PROSITE" id="PS50878">
    <property type="entry name" value="RT_POL"/>
    <property type="match status" value="1"/>
</dbReference>
<dbReference type="Proteomes" id="UP000269396">
    <property type="component" value="Unassembled WGS sequence"/>
</dbReference>
<evidence type="ECO:0000313" key="2">
    <source>
        <dbReference type="Proteomes" id="UP000269396"/>
    </source>
</evidence>
<dbReference type="STRING" id="31246.A0A183PMX1"/>
<protein>
    <submittedName>
        <fullName evidence="1">Uncharacterized protein</fullName>
    </submittedName>
</protein>
<accession>A0A183PMX1</accession>
<name>A0A183PMX1_9TREM</name>
<dbReference type="Pfam" id="PF00078">
    <property type="entry name" value="RVT_1"/>
    <property type="match status" value="1"/>
</dbReference>
<gene>
    <name evidence="1" type="ORF">SMTD_LOCUS15707</name>
</gene>
<reference evidence="1 2" key="1">
    <citation type="submission" date="2018-11" db="EMBL/GenBank/DDBJ databases">
        <authorList>
            <consortium name="Pathogen Informatics"/>
        </authorList>
    </citation>
    <scope>NUCLEOTIDE SEQUENCE [LARGE SCALE GENOMIC DNA]</scope>
    <source>
        <strain>Denwood</strain>
        <strain evidence="2">Zambia</strain>
    </source>
</reference>
<organism evidence="1 2">
    <name type="scientific">Schistosoma mattheei</name>
    <dbReference type="NCBI Taxonomy" id="31246"/>
    <lineage>
        <taxon>Eukaryota</taxon>
        <taxon>Metazoa</taxon>
        <taxon>Spiralia</taxon>
        <taxon>Lophotrochozoa</taxon>
        <taxon>Platyhelminthes</taxon>
        <taxon>Trematoda</taxon>
        <taxon>Digenea</taxon>
        <taxon>Strigeidida</taxon>
        <taxon>Schistosomatoidea</taxon>
        <taxon>Schistosomatidae</taxon>
        <taxon>Schistosoma</taxon>
    </lineage>
</organism>
<dbReference type="AlphaFoldDB" id="A0A183PMX1"/>
<dbReference type="SUPFAM" id="SSF56672">
    <property type="entry name" value="DNA/RNA polymerases"/>
    <property type="match status" value="1"/>
</dbReference>